<dbReference type="EMBL" id="KB375986">
    <property type="protein sequence ID" value="EMC78904.1"/>
    <property type="molecule type" value="Genomic_DNA"/>
</dbReference>
<name>R7VSG1_COLLI</name>
<dbReference type="AlphaFoldDB" id="R7VSG1"/>
<accession>R7VSG1</accession>
<protein>
    <submittedName>
        <fullName evidence="1">Uncharacterized protein</fullName>
    </submittedName>
</protein>
<gene>
    <name evidence="1" type="ORF">A306_13672</name>
</gene>
<evidence type="ECO:0000313" key="1">
    <source>
        <dbReference type="EMBL" id="EMC78904.1"/>
    </source>
</evidence>
<proteinExistence type="predicted"/>
<reference evidence="1" key="1">
    <citation type="journal article" date="2013" name="Science">
        <title>Genomic diversity and evolution of the head crest in the rock pigeon.</title>
        <authorList>
            <person name="Shapiro M.D."/>
            <person name="Kronenberg Z."/>
            <person name="Li C."/>
            <person name="Domyan E.T."/>
            <person name="Pan H."/>
            <person name="Campbell M."/>
            <person name="Tan H."/>
            <person name="Huff C.D."/>
            <person name="Hu H."/>
            <person name="Vickrey A.I."/>
            <person name="Nielsen S.C."/>
            <person name="Stringham S.A."/>
            <person name="Hu H."/>
            <person name="Willerslev E."/>
            <person name="Gilbert M.T."/>
            <person name="Yandell M."/>
            <person name="Zhang G."/>
            <person name="Wang J."/>
        </authorList>
    </citation>
    <scope>NUCLEOTIDE SEQUENCE [LARGE SCALE GENOMIC DNA]</scope>
    <source>
        <tissue evidence="1">Blood</tissue>
    </source>
</reference>
<organism evidence="1">
    <name type="scientific">Columba livia</name>
    <name type="common">Rock dove</name>
    <dbReference type="NCBI Taxonomy" id="8932"/>
    <lineage>
        <taxon>Eukaryota</taxon>
        <taxon>Metazoa</taxon>
        <taxon>Chordata</taxon>
        <taxon>Craniata</taxon>
        <taxon>Vertebrata</taxon>
        <taxon>Euteleostomi</taxon>
        <taxon>Archelosauria</taxon>
        <taxon>Archosauria</taxon>
        <taxon>Dinosauria</taxon>
        <taxon>Saurischia</taxon>
        <taxon>Theropoda</taxon>
        <taxon>Coelurosauria</taxon>
        <taxon>Aves</taxon>
        <taxon>Neognathae</taxon>
        <taxon>Neoaves</taxon>
        <taxon>Columbimorphae</taxon>
        <taxon>Columbiformes</taxon>
        <taxon>Columbidae</taxon>
        <taxon>Columba</taxon>
    </lineage>
</organism>
<sequence>MGTVCTKPFPFPCALAAQLPRFAQTPLHSLALWQHSCPRDAQDCSILRHRLSKPFQGKRFKKRNRSKSAEDISAAKQQRTVCGEGASLRTVHRSSLGTMSWV</sequence>